<dbReference type="EMBL" id="KT221034">
    <property type="protein sequence ID" value="ALF00167.1"/>
    <property type="molecule type" value="Genomic_DNA"/>
</dbReference>
<dbReference type="Gene3D" id="3.40.50.280">
    <property type="entry name" value="Cobalamin-binding domain"/>
    <property type="match status" value="1"/>
</dbReference>
<dbReference type="SFLD" id="SFLDG01123">
    <property type="entry name" value="methyltransferase_(Class_B)"/>
    <property type="match status" value="1"/>
</dbReference>
<evidence type="ECO:0000256" key="3">
    <source>
        <dbReference type="ARBA" id="ARBA00022679"/>
    </source>
</evidence>
<feature type="domain" description="B12-binding" evidence="8">
    <location>
        <begin position="33"/>
        <end position="168"/>
    </location>
</feature>
<protein>
    <submittedName>
        <fullName evidence="10">Uncharacterized protein</fullName>
    </submittedName>
</protein>
<accession>A0A0M4R1U9</accession>
<evidence type="ECO:0000256" key="4">
    <source>
        <dbReference type="ARBA" id="ARBA00022691"/>
    </source>
</evidence>
<dbReference type="Proteomes" id="UP000202764">
    <property type="component" value="Segment"/>
</dbReference>
<dbReference type="InterPro" id="IPR007197">
    <property type="entry name" value="rSAM"/>
</dbReference>
<dbReference type="SUPFAM" id="SSF102114">
    <property type="entry name" value="Radical SAM enzymes"/>
    <property type="match status" value="1"/>
</dbReference>
<dbReference type="Gene3D" id="3.80.30.20">
    <property type="entry name" value="tm_1862 like domain"/>
    <property type="match status" value="1"/>
</dbReference>
<name>A0A0M4R1U9_9CAUD</name>
<dbReference type="InterPro" id="IPR023404">
    <property type="entry name" value="rSAM_horseshoe"/>
</dbReference>
<evidence type="ECO:0000259" key="8">
    <source>
        <dbReference type="PROSITE" id="PS51332"/>
    </source>
</evidence>
<evidence type="ECO:0000256" key="2">
    <source>
        <dbReference type="ARBA" id="ARBA00022603"/>
    </source>
</evidence>
<evidence type="ECO:0000256" key="7">
    <source>
        <dbReference type="ARBA" id="ARBA00023014"/>
    </source>
</evidence>
<reference evidence="10 11" key="1">
    <citation type="submission" date="2015-06" db="EMBL/GenBank/DDBJ databases">
        <title>Complete genomic sequence analysis of two virulent actinophages of Streptomyces flavovirens.</title>
        <authorList>
            <person name="Sharaf A."/>
            <person name="Marie E."/>
            <person name="ElBaz R."/>
            <person name="Elmaghraby I."/>
            <person name="Mercati F."/>
        </authorList>
    </citation>
    <scope>NUCLEOTIDE SEQUENCE [LARGE SCALE GENOMIC DNA]</scope>
</reference>
<dbReference type="InterPro" id="IPR051198">
    <property type="entry name" value="BchE-like"/>
</dbReference>
<dbReference type="PANTHER" id="PTHR43409:SF7">
    <property type="entry name" value="BLL1977 PROTEIN"/>
    <property type="match status" value="1"/>
</dbReference>
<evidence type="ECO:0000256" key="5">
    <source>
        <dbReference type="ARBA" id="ARBA00022723"/>
    </source>
</evidence>
<feature type="domain" description="Radical SAM core" evidence="9">
    <location>
        <begin position="217"/>
        <end position="464"/>
    </location>
</feature>
<keyword evidence="3" id="KW-0808">Transferase</keyword>
<dbReference type="GeneID" id="26639381"/>
<dbReference type="CDD" id="cd01335">
    <property type="entry name" value="Radical_SAM"/>
    <property type="match status" value="1"/>
</dbReference>
<dbReference type="PANTHER" id="PTHR43409">
    <property type="entry name" value="ANAEROBIC MAGNESIUM-PROTOPORPHYRIN IX MONOMETHYL ESTER CYCLASE-RELATED"/>
    <property type="match status" value="1"/>
</dbReference>
<dbReference type="GO" id="GO:0046872">
    <property type="term" value="F:metal ion binding"/>
    <property type="evidence" value="ECO:0007669"/>
    <property type="project" value="UniProtKB-KW"/>
</dbReference>
<dbReference type="InterPro" id="IPR034466">
    <property type="entry name" value="Methyltransferase_Class_B"/>
</dbReference>
<keyword evidence="7" id="KW-0411">Iron-sulfur</keyword>
<dbReference type="PROSITE" id="PS51918">
    <property type="entry name" value="RADICAL_SAM"/>
    <property type="match status" value="1"/>
</dbReference>
<evidence type="ECO:0000256" key="6">
    <source>
        <dbReference type="ARBA" id="ARBA00023004"/>
    </source>
</evidence>
<keyword evidence="11" id="KW-1185">Reference proteome</keyword>
<dbReference type="SFLD" id="SFLDG01082">
    <property type="entry name" value="B12-binding_domain_containing"/>
    <property type="match status" value="1"/>
</dbReference>
<dbReference type="SFLD" id="SFLDS00029">
    <property type="entry name" value="Radical_SAM"/>
    <property type="match status" value="1"/>
</dbReference>
<dbReference type="KEGG" id="vg:26639381"/>
<dbReference type="InterPro" id="IPR006638">
    <property type="entry name" value="Elp3/MiaA/NifB-like_rSAM"/>
</dbReference>
<keyword evidence="2" id="KW-0489">Methyltransferase</keyword>
<dbReference type="Pfam" id="PF04055">
    <property type="entry name" value="Radical_SAM"/>
    <property type="match status" value="1"/>
</dbReference>
<comment type="cofactor">
    <cofactor evidence="1">
        <name>[4Fe-4S] cluster</name>
        <dbReference type="ChEBI" id="CHEBI:49883"/>
    </cofactor>
</comment>
<evidence type="ECO:0000313" key="11">
    <source>
        <dbReference type="Proteomes" id="UP000202764"/>
    </source>
</evidence>
<dbReference type="RefSeq" id="YP_009213163.1">
    <property type="nucleotide sequence ID" value="NC_028952.1"/>
</dbReference>
<dbReference type="GO" id="GO:0031419">
    <property type="term" value="F:cobalamin binding"/>
    <property type="evidence" value="ECO:0007669"/>
    <property type="project" value="InterPro"/>
</dbReference>
<evidence type="ECO:0000259" key="9">
    <source>
        <dbReference type="PROSITE" id="PS51918"/>
    </source>
</evidence>
<dbReference type="PROSITE" id="PS51332">
    <property type="entry name" value="B12_BINDING"/>
    <property type="match status" value="1"/>
</dbReference>
<dbReference type="GO" id="GO:0003824">
    <property type="term" value="F:catalytic activity"/>
    <property type="evidence" value="ECO:0007669"/>
    <property type="project" value="InterPro"/>
</dbReference>
<organism evidence="10 11">
    <name type="scientific">Streptomyces phage SF3</name>
    <dbReference type="NCBI Taxonomy" id="1690818"/>
    <lineage>
        <taxon>Viruses</taxon>
        <taxon>Duplodnaviria</taxon>
        <taxon>Heunggongvirae</taxon>
        <taxon>Uroviricota</taxon>
        <taxon>Caudoviricetes</taxon>
        <taxon>Siftrevirus</taxon>
        <taxon>Siftrevirus SF3</taxon>
    </lineage>
</organism>
<proteinExistence type="predicted"/>
<sequence>MPEQISTPPRPSTDLIAGGDTSRQLDALFVNAPLRDYSQRPRVNDYTLPVLGMAYIATYAHRAGFNVGVLDAEAHGLGIDATVRTINAIRPRWVGMNLLAPTYELSARIAAGLDDEIDLMVGGHQAKAMPDRILADPRMRRLRALILGEGETRVAALLDDVKRRAELPGVMWRDPLLGTNGAGIAPKGTSAQHLAPAIDELPFVDRRYLPQDPYLADDGRIEANIVGSRGCPYDCGFCGAAVSANPDIKIRTRSPENIVAELEALHDEHKATAFRFVDDLFLGAARVIKPAMQAFTDHRIGERFVWDATGRINVLHRADDDMLDTLARNGLREVALGIESGSDRILRDMDKRITADMTESVTHRLLERGINVKGYFILGYPGEQREDLDATVRHIHNLWDLADQNPGTFRASVFEFRPYPGTPVWQKLLSAGHDPEQMLAYADVDLTDDGADESMRARDEFNFSVGIRFGEVPLPKLRATLATLTREQHDRTRRPGVAA</sequence>
<keyword evidence="4" id="KW-0949">S-adenosyl-L-methionine</keyword>
<dbReference type="Pfam" id="PF02310">
    <property type="entry name" value="B12-binding"/>
    <property type="match status" value="1"/>
</dbReference>
<gene>
    <name evidence="10" type="ORF">SF3_360</name>
</gene>
<keyword evidence="5" id="KW-0479">Metal-binding</keyword>
<dbReference type="GO" id="GO:0051539">
    <property type="term" value="F:4 iron, 4 sulfur cluster binding"/>
    <property type="evidence" value="ECO:0007669"/>
    <property type="project" value="UniProtKB-KW"/>
</dbReference>
<evidence type="ECO:0000256" key="1">
    <source>
        <dbReference type="ARBA" id="ARBA00001966"/>
    </source>
</evidence>
<evidence type="ECO:0000313" key="10">
    <source>
        <dbReference type="EMBL" id="ALF00167.1"/>
    </source>
</evidence>
<dbReference type="SMART" id="SM00729">
    <property type="entry name" value="Elp3"/>
    <property type="match status" value="1"/>
</dbReference>
<dbReference type="InterPro" id="IPR058240">
    <property type="entry name" value="rSAM_sf"/>
</dbReference>
<dbReference type="InterPro" id="IPR006158">
    <property type="entry name" value="Cobalamin-bd"/>
</dbReference>
<keyword evidence="6" id="KW-0408">Iron</keyword>